<gene>
    <name evidence="1" type="ORF">ASJ80_04105</name>
</gene>
<evidence type="ECO:0000313" key="1">
    <source>
        <dbReference type="EMBL" id="PAV02994.1"/>
    </source>
</evidence>
<dbReference type="EMBL" id="LMVM01000041">
    <property type="protein sequence ID" value="PAV02994.1"/>
    <property type="molecule type" value="Genomic_DNA"/>
</dbReference>
<name>A0A2A2H0Y0_METBR</name>
<reference evidence="1 2" key="1">
    <citation type="journal article" date="2017" name="BMC Genomics">
        <title>Genomic analysis of methanogenic archaea reveals a shift towards energy conservation.</title>
        <authorList>
            <person name="Gilmore S.P."/>
            <person name="Henske J.K."/>
            <person name="Sexton J.A."/>
            <person name="Solomon K.V."/>
            <person name="Seppala S."/>
            <person name="Yoo J.I."/>
            <person name="Huyett L.M."/>
            <person name="Pressman A."/>
            <person name="Cogan J.Z."/>
            <person name="Kivenson V."/>
            <person name="Peng X."/>
            <person name="Tan Y."/>
            <person name="Valentine D.L."/>
            <person name="O'Malley M.A."/>
        </authorList>
    </citation>
    <scope>NUCLEOTIDE SEQUENCE [LARGE SCALE GENOMIC DNA]</scope>
    <source>
        <strain evidence="1 2">M.o.H.</strain>
    </source>
</reference>
<dbReference type="RefSeq" id="WP_069582374.1">
    <property type="nucleotide sequence ID" value="NZ_LMVM01000041.1"/>
</dbReference>
<dbReference type="InterPro" id="IPR012349">
    <property type="entry name" value="Split_barrel_FMN-bd"/>
</dbReference>
<dbReference type="Gene3D" id="2.30.110.10">
    <property type="entry name" value="Electron Transport, Fmn-binding Protein, Chain A"/>
    <property type="match status" value="1"/>
</dbReference>
<accession>A0A2A2H0Y0</accession>
<protein>
    <submittedName>
        <fullName evidence="1">Pyridoxamine 5'-phosphate oxidase</fullName>
    </submittedName>
</protein>
<dbReference type="Pfam" id="PF12900">
    <property type="entry name" value="Pyridox_ox_2"/>
    <property type="match status" value="1"/>
</dbReference>
<dbReference type="InterPro" id="IPR024747">
    <property type="entry name" value="Pyridox_Oxase-rel"/>
</dbReference>
<comment type="caution">
    <text evidence="1">The sequence shown here is derived from an EMBL/GenBank/DDBJ whole genome shotgun (WGS) entry which is preliminary data.</text>
</comment>
<sequence>MSMIKIPPMNKEEYDELIKQNFIGRIAFKGENYPYITPFMYIFDDGFLYFLSTRYGKKIGEIKRDPHVAVEIEKYSEDMSDYKFANLQGRIIEVEDEKDKKKIKEMFVKMIKDRNLSNKVRAVIGHSPDEPIQLILEEDRTMVWKLVGLKQIVALKNP</sequence>
<proteinExistence type="predicted"/>
<dbReference type="Proteomes" id="UP000217784">
    <property type="component" value="Unassembled WGS sequence"/>
</dbReference>
<keyword evidence="2" id="KW-1185">Reference proteome</keyword>
<evidence type="ECO:0000313" key="2">
    <source>
        <dbReference type="Proteomes" id="UP000217784"/>
    </source>
</evidence>
<organism evidence="1 2">
    <name type="scientific">Methanobacterium bryantii</name>
    <dbReference type="NCBI Taxonomy" id="2161"/>
    <lineage>
        <taxon>Archaea</taxon>
        <taxon>Methanobacteriati</taxon>
        <taxon>Methanobacteriota</taxon>
        <taxon>Methanomada group</taxon>
        <taxon>Methanobacteria</taxon>
        <taxon>Methanobacteriales</taxon>
        <taxon>Methanobacteriaceae</taxon>
        <taxon>Methanobacterium</taxon>
    </lineage>
</organism>
<dbReference type="SUPFAM" id="SSF50475">
    <property type="entry name" value="FMN-binding split barrel"/>
    <property type="match status" value="1"/>
</dbReference>
<dbReference type="OrthoDB" id="953at2157"/>
<dbReference type="AlphaFoldDB" id="A0A2A2H0Y0"/>